<organism evidence="1 2">
    <name type="scientific">Pyronema omphalodes (strain CBS 100304)</name>
    <name type="common">Pyronema confluens</name>
    <dbReference type="NCBI Taxonomy" id="1076935"/>
    <lineage>
        <taxon>Eukaryota</taxon>
        <taxon>Fungi</taxon>
        <taxon>Dikarya</taxon>
        <taxon>Ascomycota</taxon>
        <taxon>Pezizomycotina</taxon>
        <taxon>Pezizomycetes</taxon>
        <taxon>Pezizales</taxon>
        <taxon>Pyronemataceae</taxon>
        <taxon>Pyronema</taxon>
    </lineage>
</organism>
<accession>U4L979</accession>
<protein>
    <submittedName>
        <fullName evidence="1">Uncharacterized protein</fullName>
    </submittedName>
</protein>
<dbReference type="Proteomes" id="UP000018144">
    <property type="component" value="Unassembled WGS sequence"/>
</dbReference>
<dbReference type="AlphaFoldDB" id="U4L979"/>
<keyword evidence="2" id="KW-1185">Reference proteome</keyword>
<proteinExistence type="predicted"/>
<name>U4L979_PYROM</name>
<dbReference type="eggNOG" id="ENOG502S05G">
    <property type="taxonomic scope" value="Eukaryota"/>
</dbReference>
<dbReference type="EMBL" id="HF935305">
    <property type="protein sequence ID" value="CCX06679.1"/>
    <property type="molecule type" value="Genomic_DNA"/>
</dbReference>
<dbReference type="OrthoDB" id="432970at2759"/>
<dbReference type="STRING" id="1076935.U4L979"/>
<gene>
    <name evidence="1" type="ORF">PCON_06266</name>
</gene>
<sequence length="150" mass="17667">MIQARIYSLESVLSKMLQVDSARRIGKLPFIHPLGELSEEEVYKILIDAYRLRLDDNYVFAAEFRGLYAGEDPVVDFNRFLDKAEWNDGILPKWWNKEKRKRCIEIGTKKEGWSYLGHAVEKQDVIDEYKDRYMPGTLRMLAEKVYGPIF</sequence>
<evidence type="ECO:0000313" key="1">
    <source>
        <dbReference type="EMBL" id="CCX06679.1"/>
    </source>
</evidence>
<evidence type="ECO:0000313" key="2">
    <source>
        <dbReference type="Proteomes" id="UP000018144"/>
    </source>
</evidence>
<dbReference type="OMA" id="MGESNIR"/>
<reference evidence="1 2" key="1">
    <citation type="journal article" date="2013" name="PLoS Genet.">
        <title>The genome and development-dependent transcriptomes of Pyronema confluens: a window into fungal evolution.</title>
        <authorList>
            <person name="Traeger S."/>
            <person name="Altegoer F."/>
            <person name="Freitag M."/>
            <person name="Gabaldon T."/>
            <person name="Kempken F."/>
            <person name="Kumar A."/>
            <person name="Marcet-Houben M."/>
            <person name="Poggeler S."/>
            <person name="Stajich J.E."/>
            <person name="Nowrousian M."/>
        </authorList>
    </citation>
    <scope>NUCLEOTIDE SEQUENCE [LARGE SCALE GENOMIC DNA]</scope>
    <source>
        <strain evidence="2">CBS 100304</strain>
        <tissue evidence="1">Vegetative mycelium</tissue>
    </source>
</reference>